<organism evidence="2 3">
    <name type="scientific">Winogradskyella maritima</name>
    <dbReference type="NCBI Taxonomy" id="1517766"/>
    <lineage>
        <taxon>Bacteria</taxon>
        <taxon>Pseudomonadati</taxon>
        <taxon>Bacteroidota</taxon>
        <taxon>Flavobacteriia</taxon>
        <taxon>Flavobacteriales</taxon>
        <taxon>Flavobacteriaceae</taxon>
        <taxon>Winogradskyella</taxon>
    </lineage>
</organism>
<sequence>MSENITGRYFKYAIGEIILVVIGILIALQINNWNEHRKRMATESLLLADIIEDLKLDFQELKVNDSLLSIQEDVVKLLIKNPNDSFLSKSADLSYLRFWATIHPVTFADNIPDGIQRRENIELLKTYQRSQQRVLESNKFYGTVILQLVRPFLRKHGVHNIDGALVPVDAVEVNLIDYDTLKEQFGSVGFREVLFELHLKLREFRYYLKTLMEETEKLVPILKSRIQ</sequence>
<reference evidence="3" key="1">
    <citation type="journal article" date="2019" name="Int. J. Syst. Evol. Microbiol.">
        <title>The Global Catalogue of Microorganisms (GCM) 10K type strain sequencing project: providing services to taxonomists for standard genome sequencing and annotation.</title>
        <authorList>
            <consortium name="The Broad Institute Genomics Platform"/>
            <consortium name="The Broad Institute Genome Sequencing Center for Infectious Disease"/>
            <person name="Wu L."/>
            <person name="Ma J."/>
        </authorList>
    </citation>
    <scope>NUCLEOTIDE SEQUENCE [LARGE SCALE GENOMIC DNA]</scope>
    <source>
        <strain evidence="3">CECT 8979</strain>
    </source>
</reference>
<evidence type="ECO:0000313" key="2">
    <source>
        <dbReference type="EMBL" id="MFC3877214.1"/>
    </source>
</evidence>
<evidence type="ECO:0000313" key="3">
    <source>
        <dbReference type="Proteomes" id="UP001595812"/>
    </source>
</evidence>
<protein>
    <submittedName>
        <fullName evidence="2">DUF6090 family protein</fullName>
    </submittedName>
</protein>
<accession>A0ABV8AKR7</accession>
<name>A0ABV8AKR7_9FLAO</name>
<proteinExistence type="predicted"/>
<feature type="transmembrane region" description="Helical" evidence="1">
    <location>
        <begin position="12"/>
        <end position="30"/>
    </location>
</feature>
<evidence type="ECO:0000256" key="1">
    <source>
        <dbReference type="SAM" id="Phobius"/>
    </source>
</evidence>
<dbReference type="InterPro" id="IPR045749">
    <property type="entry name" value="DUF6090"/>
</dbReference>
<dbReference type="EMBL" id="JBHSAT010000004">
    <property type="protein sequence ID" value="MFC3877214.1"/>
    <property type="molecule type" value="Genomic_DNA"/>
</dbReference>
<gene>
    <name evidence="2" type="ORF">ACFOSX_08225</name>
</gene>
<keyword evidence="1" id="KW-1133">Transmembrane helix</keyword>
<keyword evidence="1" id="KW-0472">Membrane</keyword>
<dbReference type="Pfam" id="PF19578">
    <property type="entry name" value="DUF6090"/>
    <property type="match status" value="1"/>
</dbReference>
<comment type="caution">
    <text evidence="2">The sequence shown here is derived from an EMBL/GenBank/DDBJ whole genome shotgun (WGS) entry which is preliminary data.</text>
</comment>
<dbReference type="Proteomes" id="UP001595812">
    <property type="component" value="Unassembled WGS sequence"/>
</dbReference>
<keyword evidence="3" id="KW-1185">Reference proteome</keyword>
<keyword evidence="1" id="KW-0812">Transmembrane</keyword>